<dbReference type="Gene3D" id="3.30.470.20">
    <property type="entry name" value="ATP-grasp fold, B domain"/>
    <property type="match status" value="1"/>
</dbReference>
<gene>
    <name evidence="3" type="ORF">UABAM_06417</name>
</gene>
<dbReference type="AlphaFoldDB" id="A0A5S9IVE0"/>
<dbReference type="InterPro" id="IPR011761">
    <property type="entry name" value="ATP-grasp"/>
</dbReference>
<dbReference type="GO" id="GO:0046872">
    <property type="term" value="F:metal ion binding"/>
    <property type="evidence" value="ECO:0007669"/>
    <property type="project" value="InterPro"/>
</dbReference>
<evidence type="ECO:0000256" key="1">
    <source>
        <dbReference type="PROSITE-ProRule" id="PRU00409"/>
    </source>
</evidence>
<dbReference type="GO" id="GO:0005524">
    <property type="term" value="F:ATP binding"/>
    <property type="evidence" value="ECO:0007669"/>
    <property type="project" value="UniProtKB-UniRule"/>
</dbReference>
<dbReference type="KEGG" id="uam:UABAM_06417"/>
<keyword evidence="1" id="KW-0067">ATP-binding</keyword>
<evidence type="ECO:0000313" key="3">
    <source>
        <dbReference type="EMBL" id="BBM88001.1"/>
    </source>
</evidence>
<keyword evidence="1" id="KW-0547">Nucleotide-binding</keyword>
<protein>
    <recommendedName>
        <fullName evidence="2">ATP-grasp domain-containing protein</fullName>
    </recommendedName>
</protein>
<dbReference type="SUPFAM" id="SSF56059">
    <property type="entry name" value="Glutathione synthetase ATP-binding domain-like"/>
    <property type="match status" value="1"/>
</dbReference>
<sequence length="350" mass="40733">MDKVMFNSELPGIHSGKAAFADTALAKSYAHFHRLANDNSTMYFASADDYEEGRIRGHWLPWHDAWIPVSEEVPVTFVFNKLDCCDEVHAQVLNDLRKRKIPIYGDCALGEFVADKWQCYEEFRDYFALTWRIDKDKDAAQQIRDFFVRMDSFYREHNNAVILKPISGWQARGIHLVTREDDEQLQLRYLFGQPVDDERLVKHILQLFTHVPYIIQAYVDTKGGIPEIGLGEVAFHDVRFVFYIKESGVAQFVQLYLKTPQGMVYHPIENFPQEAFSVVEPVATKIAEKFAFGVFSVDVMRDRGGAWYLTELNDQIGFNINWQQTSDIENVTHLMITFLQDMERLQRKLL</sequence>
<proteinExistence type="predicted"/>
<evidence type="ECO:0000313" key="4">
    <source>
        <dbReference type="Proteomes" id="UP000326354"/>
    </source>
</evidence>
<accession>A0A5S9IVE0</accession>
<feature type="domain" description="ATP-grasp" evidence="2">
    <location>
        <begin position="124"/>
        <end position="339"/>
    </location>
</feature>
<organism evidence="3 4">
    <name type="scientific">Uabimicrobium amorphum</name>
    <dbReference type="NCBI Taxonomy" id="2596890"/>
    <lineage>
        <taxon>Bacteria</taxon>
        <taxon>Pseudomonadati</taxon>
        <taxon>Planctomycetota</taxon>
        <taxon>Candidatus Uabimicrobiia</taxon>
        <taxon>Candidatus Uabimicrobiales</taxon>
        <taxon>Candidatus Uabimicrobiaceae</taxon>
        <taxon>Candidatus Uabimicrobium</taxon>
    </lineage>
</organism>
<dbReference type="RefSeq" id="WP_151972081.1">
    <property type="nucleotide sequence ID" value="NZ_AP019860.1"/>
</dbReference>
<reference evidence="3 4" key="1">
    <citation type="submission" date="2019-08" db="EMBL/GenBank/DDBJ databases">
        <title>Complete genome sequence of Candidatus Uab amorphum.</title>
        <authorList>
            <person name="Shiratori T."/>
            <person name="Suzuki S."/>
            <person name="Kakizawa Y."/>
            <person name="Ishida K."/>
        </authorList>
    </citation>
    <scope>NUCLEOTIDE SEQUENCE [LARGE SCALE GENOMIC DNA]</scope>
    <source>
        <strain evidence="3 4">SRT547</strain>
    </source>
</reference>
<keyword evidence="4" id="KW-1185">Reference proteome</keyword>
<dbReference type="Proteomes" id="UP000326354">
    <property type="component" value="Chromosome"/>
</dbReference>
<dbReference type="PROSITE" id="PS50975">
    <property type="entry name" value="ATP_GRASP"/>
    <property type="match status" value="1"/>
</dbReference>
<evidence type="ECO:0000259" key="2">
    <source>
        <dbReference type="PROSITE" id="PS50975"/>
    </source>
</evidence>
<dbReference type="EMBL" id="AP019860">
    <property type="protein sequence ID" value="BBM88001.1"/>
    <property type="molecule type" value="Genomic_DNA"/>
</dbReference>
<name>A0A5S9IVE0_UABAM</name>